<gene>
    <name evidence="1" type="ORF">B0187_08000</name>
</gene>
<comment type="caution">
    <text evidence="1">The sequence shown here is derived from an EMBL/GenBank/DDBJ whole genome shotgun (WGS) entry which is preliminary data.</text>
</comment>
<sequence length="205" mass="24340">MWTIFTLAEKERASLLKKYYLSFKLKKEIKLESMQDIKKSAYQLPNFDKEFDTTIKFWIPNIVFHCINQEAENNFKTNSIAHTIREILLIHCYGMSAVIYFREKYRNKSTELEKIPELNTRFSISALANKRKRQSLGKNIQDIKIACHHKLKEDLTTLANLEKLSLSEYLRREITKHYLGNGFNPEIILTDEEEQNIKQFLEEND</sequence>
<keyword evidence="2" id="KW-1185">Reference proteome</keyword>
<organism evidence="1 2">
    <name type="scientific">Haemophilus paracuniculus</name>
    <dbReference type="NCBI Taxonomy" id="734"/>
    <lineage>
        <taxon>Bacteria</taxon>
        <taxon>Pseudomonadati</taxon>
        <taxon>Pseudomonadota</taxon>
        <taxon>Gammaproteobacteria</taxon>
        <taxon>Pasteurellales</taxon>
        <taxon>Pasteurellaceae</taxon>
        <taxon>Haemophilus</taxon>
    </lineage>
</organism>
<accession>A0A1T0ARD8</accession>
<evidence type="ECO:0000313" key="1">
    <source>
        <dbReference type="EMBL" id="OOR98595.1"/>
    </source>
</evidence>
<dbReference type="AlphaFoldDB" id="A0A1T0ARD8"/>
<dbReference type="RefSeq" id="WP_078237342.1">
    <property type="nucleotide sequence ID" value="NZ_MUYA01000010.1"/>
</dbReference>
<dbReference type="Proteomes" id="UP000190867">
    <property type="component" value="Unassembled WGS sequence"/>
</dbReference>
<dbReference type="STRING" id="734.B0187_08000"/>
<proteinExistence type="predicted"/>
<name>A0A1T0ARD8_9PAST</name>
<reference evidence="1 2" key="1">
    <citation type="submission" date="2017-02" db="EMBL/GenBank/DDBJ databases">
        <title>Draft genome sequence of Haemophilus paracuniculus CCUG 43573 type strain.</title>
        <authorList>
            <person name="Engstrom-Jakobsson H."/>
            <person name="Salva-Serra F."/>
            <person name="Thorell K."/>
            <person name="Gonzales-Siles L."/>
            <person name="Karlsson R."/>
            <person name="Boulund F."/>
            <person name="Engstrand L."/>
            <person name="Kristiansson E."/>
            <person name="Moore E."/>
        </authorList>
    </citation>
    <scope>NUCLEOTIDE SEQUENCE [LARGE SCALE GENOMIC DNA]</scope>
    <source>
        <strain evidence="1 2">CCUG 43573</strain>
    </source>
</reference>
<dbReference type="OrthoDB" id="9181401at2"/>
<protein>
    <submittedName>
        <fullName evidence="1">Uncharacterized protein</fullName>
    </submittedName>
</protein>
<dbReference type="EMBL" id="MUYA01000010">
    <property type="protein sequence ID" value="OOR98595.1"/>
    <property type="molecule type" value="Genomic_DNA"/>
</dbReference>
<evidence type="ECO:0000313" key="2">
    <source>
        <dbReference type="Proteomes" id="UP000190867"/>
    </source>
</evidence>